<keyword evidence="3" id="KW-1185">Reference proteome</keyword>
<sequence>MRRRRPDALPDNIQIREAHSGEGKAFTDLAALAMEGHGDFDDREAMHEAIDEGGPFISRFGAGRIVFLVAEHTPTAGIVGISSTIPPLSVLAGMERNGADAVALGATAMAYVKLRALAVADDYRRQGIASALLTKALAIHRDHRAFLAYGQFTAGDAGLDRFYRRHGFTIHAPGEPVILPGNSRYPDVGASPLPGEQMFSRTI</sequence>
<proteinExistence type="predicted"/>
<gene>
    <name evidence="2" type="ORF">AQJ66_36250</name>
</gene>
<dbReference type="GO" id="GO:0016747">
    <property type="term" value="F:acyltransferase activity, transferring groups other than amino-acyl groups"/>
    <property type="evidence" value="ECO:0007669"/>
    <property type="project" value="InterPro"/>
</dbReference>
<accession>A0A117R7K8</accession>
<evidence type="ECO:0000259" key="1">
    <source>
        <dbReference type="PROSITE" id="PS51186"/>
    </source>
</evidence>
<name>A0A117R7K8_9ACTN</name>
<dbReference type="SUPFAM" id="SSF55729">
    <property type="entry name" value="Acyl-CoA N-acyltransferases (Nat)"/>
    <property type="match status" value="1"/>
</dbReference>
<evidence type="ECO:0000313" key="2">
    <source>
        <dbReference type="EMBL" id="KUN75316.1"/>
    </source>
</evidence>
<organism evidence="2 3">
    <name type="scientific">Streptomyces bungoensis</name>
    <dbReference type="NCBI Taxonomy" id="285568"/>
    <lineage>
        <taxon>Bacteria</taxon>
        <taxon>Bacillati</taxon>
        <taxon>Actinomycetota</taxon>
        <taxon>Actinomycetes</taxon>
        <taxon>Kitasatosporales</taxon>
        <taxon>Streptomycetaceae</taxon>
        <taxon>Streptomyces</taxon>
    </lineage>
</organism>
<dbReference type="AlphaFoldDB" id="A0A117R7K8"/>
<reference evidence="2 3" key="1">
    <citation type="submission" date="2015-10" db="EMBL/GenBank/DDBJ databases">
        <title>Draft genome sequence of Streptomyces bungoensis DSM 41781, type strain for the species Streptomyces bungoensis.</title>
        <authorList>
            <person name="Ruckert C."/>
            <person name="Winkler A."/>
            <person name="Kalinowski J."/>
            <person name="Kampfer P."/>
            <person name="Glaeser S."/>
        </authorList>
    </citation>
    <scope>NUCLEOTIDE SEQUENCE [LARGE SCALE GENOMIC DNA]</scope>
    <source>
        <strain evidence="2 3">DSM 41781</strain>
    </source>
</reference>
<comment type="caution">
    <text evidence="2">The sequence shown here is derived from an EMBL/GenBank/DDBJ whole genome shotgun (WGS) entry which is preliminary data.</text>
</comment>
<dbReference type="RefSeq" id="WP_061931111.1">
    <property type="nucleotide sequence ID" value="NZ_KQ948887.1"/>
</dbReference>
<dbReference type="Proteomes" id="UP000053024">
    <property type="component" value="Unassembled WGS sequence"/>
</dbReference>
<dbReference type="CDD" id="cd04301">
    <property type="entry name" value="NAT_SF"/>
    <property type="match status" value="1"/>
</dbReference>
<evidence type="ECO:0000313" key="3">
    <source>
        <dbReference type="Proteomes" id="UP000053024"/>
    </source>
</evidence>
<dbReference type="InterPro" id="IPR000182">
    <property type="entry name" value="GNAT_dom"/>
</dbReference>
<dbReference type="InterPro" id="IPR016181">
    <property type="entry name" value="Acyl_CoA_acyltransferase"/>
</dbReference>
<dbReference type="Pfam" id="PF13508">
    <property type="entry name" value="Acetyltransf_7"/>
    <property type="match status" value="1"/>
</dbReference>
<protein>
    <recommendedName>
        <fullName evidence="1">N-acetyltransferase domain-containing protein</fullName>
    </recommendedName>
</protein>
<dbReference type="EMBL" id="LMWX01000097">
    <property type="protein sequence ID" value="KUN75316.1"/>
    <property type="molecule type" value="Genomic_DNA"/>
</dbReference>
<dbReference type="OrthoDB" id="3636474at2"/>
<dbReference type="PROSITE" id="PS51186">
    <property type="entry name" value="GNAT"/>
    <property type="match status" value="1"/>
</dbReference>
<feature type="domain" description="N-acetyltransferase" evidence="1">
    <location>
        <begin position="13"/>
        <end position="194"/>
    </location>
</feature>
<dbReference type="Gene3D" id="3.40.630.30">
    <property type="match status" value="1"/>
</dbReference>